<dbReference type="RefSeq" id="WP_014813189.1">
    <property type="nucleotide sequence ID" value="NC_018025.1"/>
</dbReference>
<keyword evidence="2" id="KW-0479">Metal-binding</keyword>
<dbReference type="OrthoDB" id="9793312at2"/>
<dbReference type="GO" id="GO:0051539">
    <property type="term" value="F:4 iron, 4 sulfur cluster binding"/>
    <property type="evidence" value="ECO:0007669"/>
    <property type="project" value="UniProtKB-KW"/>
</dbReference>
<dbReference type="KEGG" id="dti:Desti_5510"/>
<sequence length="175" mass="19286">MLIKSFSTEFFRPKCNPGFVSVHCVAHLDGDISEALPYVNSALGGGGDYVRSPPTLTLRVHGKLIALHSRDIFVNAIKDEDEADKILAWLKKEINEAWANRDSITPCYEKAPEPRMIDILKLLPKTNCGKCGEPTCMVFALKAVEGVKGAVDCPDMSNDKRSALEVYLSQFTLSI</sequence>
<dbReference type="eggNOG" id="COG4871">
    <property type="taxonomic scope" value="Bacteria"/>
</dbReference>
<keyword evidence="3" id="KW-0408">Iron</keyword>
<dbReference type="PROSITE" id="PS51656">
    <property type="entry name" value="4FE4S"/>
    <property type="match status" value="1"/>
</dbReference>
<keyword evidence="1" id="KW-0004">4Fe-4S</keyword>
<evidence type="ECO:0000256" key="4">
    <source>
        <dbReference type="ARBA" id="ARBA00023014"/>
    </source>
</evidence>
<evidence type="ECO:0000259" key="5">
    <source>
        <dbReference type="PROSITE" id="PS51656"/>
    </source>
</evidence>
<protein>
    <recommendedName>
        <fullName evidence="5">4Fe-4S domain-containing protein</fullName>
    </recommendedName>
</protein>
<reference evidence="7" key="1">
    <citation type="submission" date="2012-06" db="EMBL/GenBank/DDBJ databases">
        <title>Complete sequence of chromosome of Desulfomonile tiedjei DSM 6799.</title>
        <authorList>
            <person name="Lucas S."/>
            <person name="Copeland A."/>
            <person name="Lapidus A."/>
            <person name="Glavina del Rio T."/>
            <person name="Dalin E."/>
            <person name="Tice H."/>
            <person name="Bruce D."/>
            <person name="Goodwin L."/>
            <person name="Pitluck S."/>
            <person name="Peters L."/>
            <person name="Ovchinnikova G."/>
            <person name="Zeytun A."/>
            <person name="Lu M."/>
            <person name="Kyrpides N."/>
            <person name="Mavromatis K."/>
            <person name="Ivanova N."/>
            <person name="Brettin T."/>
            <person name="Detter J.C."/>
            <person name="Han C."/>
            <person name="Larimer F."/>
            <person name="Land M."/>
            <person name="Hauser L."/>
            <person name="Markowitz V."/>
            <person name="Cheng J.-F."/>
            <person name="Hugenholtz P."/>
            <person name="Woyke T."/>
            <person name="Wu D."/>
            <person name="Spring S."/>
            <person name="Schroeder M."/>
            <person name="Brambilla E."/>
            <person name="Klenk H.-P."/>
            <person name="Eisen J.A."/>
        </authorList>
    </citation>
    <scope>NUCLEOTIDE SEQUENCE [LARGE SCALE GENOMIC DNA]</scope>
    <source>
        <strain evidence="7">ATCC 49306 / DSM 6799 / DCB-1</strain>
    </source>
</reference>
<evidence type="ECO:0000313" key="7">
    <source>
        <dbReference type="Proteomes" id="UP000006055"/>
    </source>
</evidence>
<gene>
    <name evidence="6" type="ordered locus">Desti_5510</name>
</gene>
<dbReference type="Proteomes" id="UP000006055">
    <property type="component" value="Chromosome"/>
</dbReference>
<proteinExistence type="predicted"/>
<organism evidence="6 7">
    <name type="scientific">Desulfomonile tiedjei (strain ATCC 49306 / DSM 6799 / DCB-1)</name>
    <dbReference type="NCBI Taxonomy" id="706587"/>
    <lineage>
        <taxon>Bacteria</taxon>
        <taxon>Pseudomonadati</taxon>
        <taxon>Thermodesulfobacteriota</taxon>
        <taxon>Desulfomonilia</taxon>
        <taxon>Desulfomonilales</taxon>
        <taxon>Desulfomonilaceae</taxon>
        <taxon>Desulfomonile</taxon>
    </lineage>
</organism>
<keyword evidence="7" id="KW-1185">Reference proteome</keyword>
<name>I4CEV1_DESTA</name>
<dbReference type="EMBL" id="CP003360">
    <property type="protein sequence ID" value="AFM28092.1"/>
    <property type="molecule type" value="Genomic_DNA"/>
</dbReference>
<dbReference type="InterPro" id="IPR007202">
    <property type="entry name" value="4Fe-4S_dom"/>
</dbReference>
<dbReference type="STRING" id="706587.Desti_5510"/>
<evidence type="ECO:0000256" key="1">
    <source>
        <dbReference type="ARBA" id="ARBA00022485"/>
    </source>
</evidence>
<feature type="domain" description="4Fe-4S" evidence="5">
    <location>
        <begin position="109"/>
        <end position="170"/>
    </location>
</feature>
<dbReference type="Gene3D" id="1.10.15.40">
    <property type="entry name" value="Electron transport complex subunit B, putative Fe-S cluster"/>
    <property type="match status" value="1"/>
</dbReference>
<dbReference type="AlphaFoldDB" id="I4CEV1"/>
<accession>I4CEV1</accession>
<evidence type="ECO:0000313" key="6">
    <source>
        <dbReference type="EMBL" id="AFM28092.1"/>
    </source>
</evidence>
<evidence type="ECO:0000256" key="2">
    <source>
        <dbReference type="ARBA" id="ARBA00022723"/>
    </source>
</evidence>
<evidence type="ECO:0000256" key="3">
    <source>
        <dbReference type="ARBA" id="ARBA00023004"/>
    </source>
</evidence>
<dbReference type="GO" id="GO:0046872">
    <property type="term" value="F:metal ion binding"/>
    <property type="evidence" value="ECO:0007669"/>
    <property type="project" value="UniProtKB-KW"/>
</dbReference>
<dbReference type="Pfam" id="PF04060">
    <property type="entry name" value="FeS"/>
    <property type="match status" value="1"/>
</dbReference>
<keyword evidence="4" id="KW-0411">Iron-sulfur</keyword>
<dbReference type="HOGENOM" id="CLU_127723_0_0_7"/>